<dbReference type="InterPro" id="IPR000477">
    <property type="entry name" value="RT_dom"/>
</dbReference>
<dbReference type="PANTHER" id="PTHR33481">
    <property type="entry name" value="REVERSE TRANSCRIPTASE"/>
    <property type="match status" value="1"/>
</dbReference>
<gene>
    <name evidence="2" type="primary">PO11_227</name>
    <name evidence="2" type="ORF">AVEN_6462_1</name>
</gene>
<dbReference type="PANTHER" id="PTHR33481:SF1">
    <property type="entry name" value="ENDONUCLEASE_EXONUCLEASE_PHOSPHATASE DOMAIN-CONTAINING PROTEIN-RELATED"/>
    <property type="match status" value="1"/>
</dbReference>
<evidence type="ECO:0000313" key="3">
    <source>
        <dbReference type="Proteomes" id="UP000499080"/>
    </source>
</evidence>
<dbReference type="EMBL" id="BGPR01058934">
    <property type="protein sequence ID" value="GBO35019.1"/>
    <property type="molecule type" value="Genomic_DNA"/>
</dbReference>
<proteinExistence type="predicted"/>
<dbReference type="SUPFAM" id="SSF56672">
    <property type="entry name" value="DNA/RNA polymerases"/>
    <property type="match status" value="1"/>
</dbReference>
<dbReference type="GO" id="GO:0071897">
    <property type="term" value="P:DNA biosynthetic process"/>
    <property type="evidence" value="ECO:0007669"/>
    <property type="project" value="UniProtKB-ARBA"/>
</dbReference>
<comment type="caution">
    <text evidence="2">The sequence shown here is derived from an EMBL/GenBank/DDBJ whole genome shotgun (WGS) entry which is preliminary data.</text>
</comment>
<dbReference type="InterPro" id="IPR043502">
    <property type="entry name" value="DNA/RNA_pol_sf"/>
</dbReference>
<dbReference type="Proteomes" id="UP000499080">
    <property type="component" value="Unassembled WGS sequence"/>
</dbReference>
<evidence type="ECO:0000259" key="1">
    <source>
        <dbReference type="PROSITE" id="PS50878"/>
    </source>
</evidence>
<keyword evidence="3" id="KW-1185">Reference proteome</keyword>
<dbReference type="CDD" id="cd01650">
    <property type="entry name" value="RT_nLTR_like"/>
    <property type="match status" value="1"/>
</dbReference>
<dbReference type="GO" id="GO:0003824">
    <property type="term" value="F:catalytic activity"/>
    <property type="evidence" value="ECO:0007669"/>
    <property type="project" value="InterPro"/>
</dbReference>
<reference evidence="2 3" key="1">
    <citation type="journal article" date="2019" name="Sci. Rep.">
        <title>Orb-weaving spider Araneus ventricosus genome elucidates the spidroin gene catalogue.</title>
        <authorList>
            <person name="Kono N."/>
            <person name="Nakamura H."/>
            <person name="Ohtoshi R."/>
            <person name="Moran D.A.P."/>
            <person name="Shinohara A."/>
            <person name="Yoshida Y."/>
            <person name="Fujiwara M."/>
            <person name="Mori M."/>
            <person name="Tomita M."/>
            <person name="Arakawa K."/>
        </authorList>
    </citation>
    <scope>NUCLEOTIDE SEQUENCE [LARGE SCALE GENOMIC DNA]</scope>
</reference>
<sequence length="811" mass="92039">MKVFSARNVMGVMFNWGSKNILLMSIYSPPSEDINVTLQEIDSCLSIPHDGVILAGDFNAKSPIWGGTQEDDRGQSLAALAFSKGLAILNEETSPPTFDGSRGQSWIDVTLCDAPLIENIFKWQVDMEVTSSDHNSISFSLYASKHKARSNSIRRTKLEDLDLVTFRRLLHSSIGTWAPPSQLSSSEIDLVTDQLHETIITASRNSAVKKQQVTRKEPWWTMELEILRSDARRAQRKYYAARDERDRKYLRQKWKKVEAQYTWSLNQAKRNHWAEVCERVTPEEPFGTHFEVAKNPDRRHFQLCTTQKQDGRVTLSAEDTISALLDFHFPTDQEDDDLEHATIRQTSRLPPPTPDDPLFTQVEVEAAFKSLNNRKAPGPDGLHANIVKETYHANPCFFLSLFNNCLSAGHFPSRWKKAHVVMFHKQGKKETDPSSLRPICLLDFLGKALDKLITQRLFHHLLSRNILHHHQYGFTPGRNATEAILQLKSWIQSAREQEKHSVIVSLDNKSAFSRVWWPLVLHKLKSFNCPCNLFNVVSSFLSGRQVSMEYGPIVVARSYSIGCPQGSNSGPLLWLIIANNALQLQLGTDTNILAYADDFYLFAAATGKHIVKSKIHQALDRLETWSKRAKVEFAHDKTQLIPFGKKGKHRHPPYCSFAGRPIKLTRQMKILGVILDEGLNGLAHLDYTRGKITRILNRLTMARGRRGLSGKVLKVLYTRALERILLYAAPAWWAGTCRQKDRMSSIQRQVMLAITGAFRTTSTAALYVLSVLLLSALVCEKEVAVYKLNHRHQHVTFLGEEMTGPTRVFPK</sequence>
<dbReference type="PROSITE" id="PS50878">
    <property type="entry name" value="RT_POL"/>
    <property type="match status" value="1"/>
</dbReference>
<accession>A0A4Y2WCN8</accession>
<dbReference type="InterPro" id="IPR005135">
    <property type="entry name" value="Endo/exonuclease/phosphatase"/>
</dbReference>
<protein>
    <submittedName>
        <fullName evidence="2">Retrovirus-related Pol polyprotein from type-1 retrotransposable element R1</fullName>
    </submittedName>
</protein>
<feature type="domain" description="Reverse transcriptase" evidence="1">
    <location>
        <begin position="404"/>
        <end position="662"/>
    </location>
</feature>
<dbReference type="InterPro" id="IPR036691">
    <property type="entry name" value="Endo/exonu/phosph_ase_sf"/>
</dbReference>
<dbReference type="AlphaFoldDB" id="A0A4Y2WCN8"/>
<dbReference type="Pfam" id="PF00078">
    <property type="entry name" value="RVT_1"/>
    <property type="match status" value="1"/>
</dbReference>
<organism evidence="2 3">
    <name type="scientific">Araneus ventricosus</name>
    <name type="common">Orbweaver spider</name>
    <name type="synonym">Epeira ventricosa</name>
    <dbReference type="NCBI Taxonomy" id="182803"/>
    <lineage>
        <taxon>Eukaryota</taxon>
        <taxon>Metazoa</taxon>
        <taxon>Ecdysozoa</taxon>
        <taxon>Arthropoda</taxon>
        <taxon>Chelicerata</taxon>
        <taxon>Arachnida</taxon>
        <taxon>Araneae</taxon>
        <taxon>Araneomorphae</taxon>
        <taxon>Entelegynae</taxon>
        <taxon>Araneoidea</taxon>
        <taxon>Araneidae</taxon>
        <taxon>Araneus</taxon>
    </lineage>
</organism>
<name>A0A4Y2WCN8_ARAVE</name>
<evidence type="ECO:0000313" key="2">
    <source>
        <dbReference type="EMBL" id="GBO35019.1"/>
    </source>
</evidence>
<dbReference type="SUPFAM" id="SSF56219">
    <property type="entry name" value="DNase I-like"/>
    <property type="match status" value="1"/>
</dbReference>
<dbReference type="OrthoDB" id="6437707at2759"/>
<dbReference type="Gene3D" id="3.60.10.10">
    <property type="entry name" value="Endonuclease/exonuclease/phosphatase"/>
    <property type="match status" value="1"/>
</dbReference>
<dbReference type="Pfam" id="PF14529">
    <property type="entry name" value="Exo_endo_phos_2"/>
    <property type="match status" value="1"/>
</dbReference>